<dbReference type="EMBL" id="UINC01080890">
    <property type="protein sequence ID" value="SVC24254.1"/>
    <property type="molecule type" value="Genomic_DNA"/>
</dbReference>
<organism evidence="1">
    <name type="scientific">marine metagenome</name>
    <dbReference type="NCBI Taxonomy" id="408172"/>
    <lineage>
        <taxon>unclassified sequences</taxon>
        <taxon>metagenomes</taxon>
        <taxon>ecological metagenomes</taxon>
    </lineage>
</organism>
<evidence type="ECO:0000313" key="1">
    <source>
        <dbReference type="EMBL" id="SVC24254.1"/>
    </source>
</evidence>
<protein>
    <submittedName>
        <fullName evidence="1">Uncharacterized protein</fullName>
    </submittedName>
</protein>
<gene>
    <name evidence="1" type="ORF">METZ01_LOCUS277108</name>
</gene>
<proteinExistence type="predicted"/>
<name>A0A382KGZ4_9ZZZZ</name>
<accession>A0A382KGZ4</accession>
<reference evidence="1" key="1">
    <citation type="submission" date="2018-05" db="EMBL/GenBank/DDBJ databases">
        <authorList>
            <person name="Lanie J.A."/>
            <person name="Ng W.-L."/>
            <person name="Kazmierczak K.M."/>
            <person name="Andrzejewski T.M."/>
            <person name="Davidsen T.M."/>
            <person name="Wayne K.J."/>
            <person name="Tettelin H."/>
            <person name="Glass J.I."/>
            <person name="Rusch D."/>
            <person name="Podicherti R."/>
            <person name="Tsui H.-C.T."/>
            <person name="Winkler M.E."/>
        </authorList>
    </citation>
    <scope>NUCLEOTIDE SEQUENCE</scope>
</reference>
<sequence length="54" mass="6042">MVEPVGQTTAARRLHLYIANRDSVNDHGGPIRRYGLVVCPNPGYESEYLPLELC</sequence>
<dbReference type="AlphaFoldDB" id="A0A382KGZ4"/>